<name>A0A375YPZ9_MYCPF</name>
<organism evidence="1 2">
    <name type="scientific">Mycolicibacterium parafortuitum</name>
    <name type="common">Mycobacterium parafortuitum</name>
    <dbReference type="NCBI Taxonomy" id="39692"/>
    <lineage>
        <taxon>Bacteria</taxon>
        <taxon>Bacillati</taxon>
        <taxon>Actinomycetota</taxon>
        <taxon>Actinomycetes</taxon>
        <taxon>Mycobacteriales</taxon>
        <taxon>Mycobacteriaceae</taxon>
        <taxon>Mycolicibacterium</taxon>
    </lineage>
</organism>
<keyword evidence="2" id="KW-1185">Reference proteome</keyword>
<evidence type="ECO:0000313" key="1">
    <source>
        <dbReference type="EMBL" id="SRX83216.1"/>
    </source>
</evidence>
<dbReference type="Proteomes" id="UP000252008">
    <property type="component" value="Unassembled WGS sequence"/>
</dbReference>
<proteinExistence type="predicted"/>
<accession>A0A375YPZ9</accession>
<evidence type="ECO:0000313" key="2">
    <source>
        <dbReference type="Proteomes" id="UP000252008"/>
    </source>
</evidence>
<reference evidence="1 2" key="1">
    <citation type="submission" date="2018-05" db="EMBL/GenBank/DDBJ databases">
        <authorList>
            <consortium name="IHU Genomes"/>
        </authorList>
    </citation>
    <scope>NUCLEOTIDE SEQUENCE [LARGE SCALE GENOMIC DNA]</scope>
    <source>
        <strain evidence="1 2">P7335</strain>
    </source>
</reference>
<evidence type="ECO:0008006" key="3">
    <source>
        <dbReference type="Google" id="ProtNLM"/>
    </source>
</evidence>
<protein>
    <recommendedName>
        <fullName evidence="3">Xaa-Pro dipeptidase</fullName>
    </recommendedName>
</protein>
<sequence length="117" mass="13683">MSETNGTTERLLPEEFADLERFKDWILPTEPERYAKRLASTMEEMQDLYDVGLARLEDVMVYLDARFPLHDMPDDAKRLMHLMQSVVMVSFPVEVWKQPRVLDSGAAWVEIIREPVV</sequence>
<dbReference type="EMBL" id="UEGS01000001">
    <property type="protein sequence ID" value="SRX83216.1"/>
    <property type="molecule type" value="Genomic_DNA"/>
</dbReference>
<dbReference type="RefSeq" id="WP_083145447.1">
    <property type="nucleotide sequence ID" value="NZ_MVID01000022.1"/>
</dbReference>
<gene>
    <name evidence="1" type="ORF">MPP7335_04990</name>
</gene>
<dbReference type="AlphaFoldDB" id="A0A375YPZ9"/>
<dbReference type="STRING" id="39692.BST38_21225"/>